<accession>A0AAV6U9A7</accession>
<sequence>MNEEPPNSDQEAYDQAKPLGVIEDNVLAYVAGFLDRSAGYQYKTAIPSRSSETVGRSLHESNHPYGDTEGTGRCFIKRTSFNPPFYGKCWSINLGSYILTYLWTPSVLFTT</sequence>
<organism evidence="1 2">
    <name type="scientific">Oedothorax gibbosus</name>
    <dbReference type="NCBI Taxonomy" id="931172"/>
    <lineage>
        <taxon>Eukaryota</taxon>
        <taxon>Metazoa</taxon>
        <taxon>Ecdysozoa</taxon>
        <taxon>Arthropoda</taxon>
        <taxon>Chelicerata</taxon>
        <taxon>Arachnida</taxon>
        <taxon>Araneae</taxon>
        <taxon>Araneomorphae</taxon>
        <taxon>Entelegynae</taxon>
        <taxon>Araneoidea</taxon>
        <taxon>Linyphiidae</taxon>
        <taxon>Erigoninae</taxon>
        <taxon>Oedothorax</taxon>
    </lineage>
</organism>
<protein>
    <submittedName>
        <fullName evidence="1">Uncharacterized protein</fullName>
    </submittedName>
</protein>
<name>A0AAV6U9A7_9ARAC</name>
<evidence type="ECO:0000313" key="1">
    <source>
        <dbReference type="EMBL" id="KAG8180580.1"/>
    </source>
</evidence>
<reference evidence="1 2" key="1">
    <citation type="journal article" date="2022" name="Nat. Ecol. Evol.">
        <title>A masculinizing supergene underlies an exaggerated male reproductive morph in a spider.</title>
        <authorList>
            <person name="Hendrickx F."/>
            <person name="De Corte Z."/>
            <person name="Sonet G."/>
            <person name="Van Belleghem S.M."/>
            <person name="Kostlbacher S."/>
            <person name="Vangestel C."/>
        </authorList>
    </citation>
    <scope>NUCLEOTIDE SEQUENCE [LARGE SCALE GENOMIC DNA]</scope>
    <source>
        <strain evidence="1">W744_W776</strain>
    </source>
</reference>
<comment type="caution">
    <text evidence="1">The sequence shown here is derived from an EMBL/GenBank/DDBJ whole genome shotgun (WGS) entry which is preliminary data.</text>
</comment>
<gene>
    <name evidence="1" type="ORF">JTE90_018199</name>
</gene>
<dbReference type="EMBL" id="JAFNEN010000559">
    <property type="protein sequence ID" value="KAG8180580.1"/>
    <property type="molecule type" value="Genomic_DNA"/>
</dbReference>
<proteinExistence type="predicted"/>
<keyword evidence="2" id="KW-1185">Reference proteome</keyword>
<evidence type="ECO:0000313" key="2">
    <source>
        <dbReference type="Proteomes" id="UP000827092"/>
    </source>
</evidence>
<dbReference type="AlphaFoldDB" id="A0AAV6U9A7"/>
<dbReference type="Proteomes" id="UP000827092">
    <property type="component" value="Unassembled WGS sequence"/>
</dbReference>